<keyword evidence="2" id="KW-1185">Reference proteome</keyword>
<proteinExistence type="predicted"/>
<dbReference type="EMBL" id="CM046125">
    <property type="protein sequence ID" value="KAI8423373.1"/>
    <property type="molecule type" value="Genomic_DNA"/>
</dbReference>
<organism evidence="1 2">
    <name type="scientific">Choristoneura fumiferana</name>
    <name type="common">Spruce budworm moth</name>
    <name type="synonym">Archips fumiferana</name>
    <dbReference type="NCBI Taxonomy" id="7141"/>
    <lineage>
        <taxon>Eukaryota</taxon>
        <taxon>Metazoa</taxon>
        <taxon>Ecdysozoa</taxon>
        <taxon>Arthropoda</taxon>
        <taxon>Hexapoda</taxon>
        <taxon>Insecta</taxon>
        <taxon>Pterygota</taxon>
        <taxon>Neoptera</taxon>
        <taxon>Endopterygota</taxon>
        <taxon>Lepidoptera</taxon>
        <taxon>Glossata</taxon>
        <taxon>Ditrysia</taxon>
        <taxon>Tortricoidea</taxon>
        <taxon>Tortricidae</taxon>
        <taxon>Tortricinae</taxon>
        <taxon>Choristoneura</taxon>
    </lineage>
</organism>
<gene>
    <name evidence="1" type="ORF">MSG28_014374</name>
</gene>
<protein>
    <submittedName>
        <fullName evidence="1">Uncharacterized protein</fullName>
    </submittedName>
</protein>
<name>A0ACC0JH04_CHOFU</name>
<accession>A0ACC0JH04</accession>
<sequence>MTDPDVHNVHDVAVSAVTEINSAAYDAVVVVTQPGAPSVQALEDFIAAALQLDRGLEKNIAVLSCPRVSGGRLVLSPTGPITPYDDVRSVYEAARAGIVRAAAAGARRPVLVLRPGAAWKRAALVTLLGALEALYVPLQVRESFPAQAHRLAALGVYGEGVGALQTLVREAAALELARGVSRDIGGADPERMTPAAVAAYVRGAFGPAVRVRVLDDPAAIAKNYPLFEAVNRCANKVDRHKGCVIFLDYEPKSYEQTVMLVGKGVTYDTGGCDIKAGGVMAGMSRDKCGAAAVAGFLKACELLRPSLKVCAALCMVRNSVGSEAYVADELIKSRRGLAVRVGNTDAEGRMIMADVLDEMRERAEKEKNPHLYTVATLTGHAVRAYGEGYSIVMDNHAARAKGHAEAFRVAGDSVGDMVEVSTIRREDLSAHGPRLPGDHVHQAANLPSTAMPRGHQGPAGFLLLTSGLAEGSTPYSHLDVAGSAGCLPAPPTAAPLLALAAHYKLIKS</sequence>
<reference evidence="1 2" key="1">
    <citation type="journal article" date="2022" name="Genome Biol. Evol.">
        <title>The Spruce Budworm Genome: Reconstructing the Evolutionary History of Antifreeze Proteins.</title>
        <authorList>
            <person name="Beliveau C."/>
            <person name="Gagne P."/>
            <person name="Picq S."/>
            <person name="Vernygora O."/>
            <person name="Keeling C.I."/>
            <person name="Pinkney K."/>
            <person name="Doucet D."/>
            <person name="Wen F."/>
            <person name="Johnston J.S."/>
            <person name="Maaroufi H."/>
            <person name="Boyle B."/>
            <person name="Laroche J."/>
            <person name="Dewar K."/>
            <person name="Juretic N."/>
            <person name="Blackburn G."/>
            <person name="Nisole A."/>
            <person name="Brunet B."/>
            <person name="Brandao M."/>
            <person name="Lumley L."/>
            <person name="Duan J."/>
            <person name="Quan G."/>
            <person name="Lucarotti C.J."/>
            <person name="Roe A.D."/>
            <person name="Sperling F.A.H."/>
            <person name="Levesque R.C."/>
            <person name="Cusson M."/>
        </authorList>
    </citation>
    <scope>NUCLEOTIDE SEQUENCE [LARGE SCALE GENOMIC DNA]</scope>
    <source>
        <strain evidence="1">Glfc:IPQL:Cfum</strain>
    </source>
</reference>
<dbReference type="Proteomes" id="UP001064048">
    <property type="component" value="Chromosome 25"/>
</dbReference>
<evidence type="ECO:0000313" key="1">
    <source>
        <dbReference type="EMBL" id="KAI8423373.1"/>
    </source>
</evidence>
<evidence type="ECO:0000313" key="2">
    <source>
        <dbReference type="Proteomes" id="UP001064048"/>
    </source>
</evidence>
<comment type="caution">
    <text evidence="1">The sequence shown here is derived from an EMBL/GenBank/DDBJ whole genome shotgun (WGS) entry which is preliminary data.</text>
</comment>